<evidence type="ECO:0000256" key="2">
    <source>
        <dbReference type="ARBA" id="ARBA00022695"/>
    </source>
</evidence>
<evidence type="ECO:0000256" key="7">
    <source>
        <dbReference type="SAM" id="MobiDB-lite"/>
    </source>
</evidence>
<gene>
    <name evidence="9" type="ORF">CBR_g51089</name>
</gene>
<feature type="compositionally biased region" description="Basic and acidic residues" evidence="7">
    <location>
        <begin position="91"/>
        <end position="102"/>
    </location>
</feature>
<keyword evidence="5" id="KW-0378">Hydrolase</keyword>
<dbReference type="PANTHER" id="PTHR37984:SF5">
    <property type="entry name" value="PROTEIN NYNRIN-LIKE"/>
    <property type="match status" value="1"/>
</dbReference>
<evidence type="ECO:0000256" key="1">
    <source>
        <dbReference type="ARBA" id="ARBA00022679"/>
    </source>
</evidence>
<keyword evidence="6" id="KW-0695">RNA-directed DNA polymerase</keyword>
<reference evidence="9 10" key="1">
    <citation type="journal article" date="2018" name="Cell">
        <title>The Chara Genome: Secondary Complexity and Implications for Plant Terrestrialization.</title>
        <authorList>
            <person name="Nishiyama T."/>
            <person name="Sakayama H."/>
            <person name="Vries J.D."/>
            <person name="Buschmann H."/>
            <person name="Saint-Marcoux D."/>
            <person name="Ullrich K.K."/>
            <person name="Haas F.B."/>
            <person name="Vanderstraeten L."/>
            <person name="Becker D."/>
            <person name="Lang D."/>
            <person name="Vosolsobe S."/>
            <person name="Rombauts S."/>
            <person name="Wilhelmsson P.K.I."/>
            <person name="Janitza P."/>
            <person name="Kern R."/>
            <person name="Heyl A."/>
            <person name="Rumpler F."/>
            <person name="Villalobos L.I.A.C."/>
            <person name="Clay J.M."/>
            <person name="Skokan R."/>
            <person name="Toyoda A."/>
            <person name="Suzuki Y."/>
            <person name="Kagoshima H."/>
            <person name="Schijlen E."/>
            <person name="Tajeshwar N."/>
            <person name="Catarino B."/>
            <person name="Hetherington A.J."/>
            <person name="Saltykova A."/>
            <person name="Bonnot C."/>
            <person name="Breuninger H."/>
            <person name="Symeonidi A."/>
            <person name="Radhakrishnan G.V."/>
            <person name="Van Nieuwerburgh F."/>
            <person name="Deforce D."/>
            <person name="Chang C."/>
            <person name="Karol K.G."/>
            <person name="Hedrich R."/>
            <person name="Ulvskov P."/>
            <person name="Glockner G."/>
            <person name="Delwiche C.F."/>
            <person name="Petrasek J."/>
            <person name="Van de Peer Y."/>
            <person name="Friml J."/>
            <person name="Beilby M."/>
            <person name="Dolan L."/>
            <person name="Kohara Y."/>
            <person name="Sugano S."/>
            <person name="Fujiyama A."/>
            <person name="Delaux P.-M."/>
            <person name="Quint M."/>
            <person name="TheiBen G."/>
            <person name="Hagemann M."/>
            <person name="Harholt J."/>
            <person name="Dunand C."/>
            <person name="Zachgo S."/>
            <person name="Langdale J."/>
            <person name="Maumus F."/>
            <person name="Straeten D.V.D."/>
            <person name="Gould S.B."/>
            <person name="Rensing S.A."/>
        </authorList>
    </citation>
    <scope>NUCLEOTIDE SEQUENCE [LARGE SCALE GENOMIC DNA]</scope>
    <source>
        <strain evidence="9 10">S276</strain>
    </source>
</reference>
<dbReference type="Pfam" id="PF17917">
    <property type="entry name" value="RT_RNaseH"/>
    <property type="match status" value="1"/>
</dbReference>
<accession>A0A388K6C1</accession>
<keyword evidence="1" id="KW-0808">Transferase</keyword>
<evidence type="ECO:0000256" key="3">
    <source>
        <dbReference type="ARBA" id="ARBA00022722"/>
    </source>
</evidence>
<evidence type="ECO:0000256" key="4">
    <source>
        <dbReference type="ARBA" id="ARBA00022759"/>
    </source>
</evidence>
<dbReference type="GO" id="GO:0016787">
    <property type="term" value="F:hydrolase activity"/>
    <property type="evidence" value="ECO:0007669"/>
    <property type="project" value="UniProtKB-KW"/>
</dbReference>
<name>A0A388K6C1_CHABU</name>
<feature type="compositionally biased region" description="Basic and acidic residues" evidence="7">
    <location>
        <begin position="48"/>
        <end position="69"/>
    </location>
</feature>
<dbReference type="PANTHER" id="PTHR37984">
    <property type="entry name" value="PROTEIN CBG26694"/>
    <property type="match status" value="1"/>
</dbReference>
<feature type="domain" description="Reverse transcriptase RNase H-like" evidence="8">
    <location>
        <begin position="373"/>
        <end position="464"/>
    </location>
</feature>
<dbReference type="Gramene" id="GBG65493">
    <property type="protein sequence ID" value="GBG65493"/>
    <property type="gene ID" value="CBR_g51089"/>
</dbReference>
<dbReference type="Proteomes" id="UP000265515">
    <property type="component" value="Unassembled WGS sequence"/>
</dbReference>
<dbReference type="OrthoDB" id="420169at2759"/>
<dbReference type="GO" id="GO:0003964">
    <property type="term" value="F:RNA-directed DNA polymerase activity"/>
    <property type="evidence" value="ECO:0007669"/>
    <property type="project" value="UniProtKB-KW"/>
</dbReference>
<feature type="region of interest" description="Disordered" evidence="7">
    <location>
        <begin position="48"/>
        <end position="102"/>
    </location>
</feature>
<evidence type="ECO:0000259" key="8">
    <source>
        <dbReference type="Pfam" id="PF17917"/>
    </source>
</evidence>
<dbReference type="GO" id="GO:0004519">
    <property type="term" value="F:endonuclease activity"/>
    <property type="evidence" value="ECO:0007669"/>
    <property type="project" value="UniProtKB-KW"/>
</dbReference>
<dbReference type="CDD" id="cd09274">
    <property type="entry name" value="RNase_HI_RT_Ty3"/>
    <property type="match status" value="1"/>
</dbReference>
<comment type="caution">
    <text evidence="9">The sequence shown here is derived from an EMBL/GenBank/DDBJ whole genome shotgun (WGS) entry which is preliminary data.</text>
</comment>
<organism evidence="9 10">
    <name type="scientific">Chara braunii</name>
    <name type="common">Braun's stonewort</name>
    <dbReference type="NCBI Taxonomy" id="69332"/>
    <lineage>
        <taxon>Eukaryota</taxon>
        <taxon>Viridiplantae</taxon>
        <taxon>Streptophyta</taxon>
        <taxon>Charophyceae</taxon>
        <taxon>Charales</taxon>
        <taxon>Characeae</taxon>
        <taxon>Chara</taxon>
    </lineage>
</organism>
<dbReference type="EMBL" id="BFEA01000062">
    <property type="protein sequence ID" value="GBG65493.1"/>
    <property type="molecule type" value="Genomic_DNA"/>
</dbReference>
<dbReference type="InterPro" id="IPR041373">
    <property type="entry name" value="RT_RNaseH"/>
</dbReference>
<keyword evidence="10" id="KW-1185">Reference proteome</keyword>
<protein>
    <recommendedName>
        <fullName evidence="8">Reverse transcriptase RNase H-like domain-containing protein</fullName>
    </recommendedName>
</protein>
<keyword evidence="2" id="KW-0548">Nucleotidyltransferase</keyword>
<dbReference type="AlphaFoldDB" id="A0A388K6C1"/>
<dbReference type="InterPro" id="IPR050951">
    <property type="entry name" value="Retrovirus_Pol_polyprotein"/>
</dbReference>
<keyword evidence="3" id="KW-0540">Nuclease</keyword>
<evidence type="ECO:0000313" key="10">
    <source>
        <dbReference type="Proteomes" id="UP000265515"/>
    </source>
</evidence>
<keyword evidence="4" id="KW-0255">Endonuclease</keyword>
<sequence length="561" mass="64222">MVTTKTWFSTTPYSKEQEERAAAVLRERKERMEKRELIKQAKMLALPEKQEAKKKQMEEELKKEQEEKMTTIQEEVEKEEEEERRSRGRRAIGENERGSQHKQRNLDCKHCIGGVMPEGHILVAFEALRDEATNFARSLAHAANCDNDMITYLRLTPLSEFLKSLKERFSDVTLGLKASDKLQMIHTRPWKSVHALKSAMDELIAVLGHGVTAAQLLNLFYRALPDNIQGHFFEKKNQQGMHYDTLRREAVAFAAQASLVTTFWHKDLSKGKTWKGRTISDQIKAKDSLILTMEEGGADEVPYPNIKWGLEEEENSGTGQGRTYAVVATGGRPREEDNDPARMVGPQVAEDRAARGLAATATAKREEGEDPYASQYGIGVVLQQDDGNGYRPVEFMSARLPSEKVAALTYERELYALRQVLDHWRHYLLGRHFKVYSDQETLRWLKTQAKMTPKSRWVAEIDQFDFELKLVKGKYNVVADALSRRADYFGAIVHYLDIGADLQQKIRDANAQDLIYNELMKRLREAPDSELHYRTTNGLLFENTNVADRLCVPNSEEIRLA</sequence>
<evidence type="ECO:0000256" key="6">
    <source>
        <dbReference type="ARBA" id="ARBA00022918"/>
    </source>
</evidence>
<proteinExistence type="predicted"/>
<dbReference type="InterPro" id="IPR043502">
    <property type="entry name" value="DNA/RNA_pol_sf"/>
</dbReference>
<dbReference type="SUPFAM" id="SSF56672">
    <property type="entry name" value="DNA/RNA polymerases"/>
    <property type="match status" value="1"/>
</dbReference>
<evidence type="ECO:0000313" key="9">
    <source>
        <dbReference type="EMBL" id="GBG65493.1"/>
    </source>
</evidence>
<evidence type="ECO:0000256" key="5">
    <source>
        <dbReference type="ARBA" id="ARBA00022801"/>
    </source>
</evidence>